<accession>A0A1Q6J3S3</accession>
<gene>
    <name evidence="2" type="ORF">BHV80_10375</name>
</gene>
<reference evidence="2 3" key="1">
    <citation type="journal article" date="2016" name="Nat. Biotechnol.">
        <title>Measurement of bacterial replication rates in microbial communities.</title>
        <authorList>
            <person name="Brown C.T."/>
            <person name="Olm M.R."/>
            <person name="Thomas B.C."/>
            <person name="Banfield J.F."/>
        </authorList>
    </citation>
    <scope>NUCLEOTIDE SEQUENCE [LARGE SCALE GENOMIC DNA]</scope>
    <source>
        <strain evidence="2">42_262</strain>
    </source>
</reference>
<dbReference type="AlphaFoldDB" id="A0A1Q6J3S3"/>
<proteinExistence type="predicted"/>
<dbReference type="Pfam" id="PF06889">
    <property type="entry name" value="DUF1266"/>
    <property type="match status" value="1"/>
</dbReference>
<organism evidence="2 3">
    <name type="scientific">Phocaeicola vulgatus</name>
    <name type="common">Bacteroides vulgatus</name>
    <dbReference type="NCBI Taxonomy" id="821"/>
    <lineage>
        <taxon>Bacteria</taxon>
        <taxon>Pseudomonadati</taxon>
        <taxon>Bacteroidota</taxon>
        <taxon>Bacteroidia</taxon>
        <taxon>Bacteroidales</taxon>
        <taxon>Bacteroidaceae</taxon>
        <taxon>Phocaeicola</taxon>
    </lineage>
</organism>
<dbReference type="InterPro" id="IPR009677">
    <property type="entry name" value="DUF1266"/>
</dbReference>
<protein>
    <recommendedName>
        <fullName evidence="1">DUF1266 domain-containing protein</fullName>
    </recommendedName>
</protein>
<name>A0A1Q6J3S3_PHOVU</name>
<comment type="caution">
    <text evidence="2">The sequence shown here is derived from an EMBL/GenBank/DDBJ whole genome shotgun (WGS) entry which is preliminary data.</text>
</comment>
<evidence type="ECO:0000259" key="1">
    <source>
        <dbReference type="Pfam" id="PF06889"/>
    </source>
</evidence>
<feature type="domain" description="DUF1266" evidence="1">
    <location>
        <begin position="173"/>
        <end position="342"/>
    </location>
</feature>
<dbReference type="Proteomes" id="UP000186631">
    <property type="component" value="Unassembled WGS sequence"/>
</dbReference>
<evidence type="ECO:0000313" key="2">
    <source>
        <dbReference type="EMBL" id="OKZ47715.1"/>
    </source>
</evidence>
<sequence>MAEETKKTPQTPEEIAREAQAQAMKAALEQAQALYGNVPGFEGTDLMKMHEKLMQDSAEMFPGVAEAQAYQAKMMAESAQDPEAIMETYSKNIEFAGNMMQQAMNAGFMPEGLPDFSDGFDVYAGWEITRKGDNSLTPEQNRLLAYGAPLFLYNDDNVDSLESTAGTDTLKEMLEEWWEVTDRKSALETISWLLNEGQHAGADPALTEIRQRGIEAITEEEKADEDSKIGDAFTIAEFVMGVNETTEADLPETVLAWDFVRAVNMARWAFICGYINEDEMWEAIRTTAGIAKESFNSWEEYGNSFAVGRGIWRGETDDYETADEVVGALLNKEDSPWKAIEW</sequence>
<evidence type="ECO:0000313" key="3">
    <source>
        <dbReference type="Proteomes" id="UP000186631"/>
    </source>
</evidence>
<dbReference type="EMBL" id="MNQV01000192">
    <property type="protein sequence ID" value="OKZ47715.1"/>
    <property type="molecule type" value="Genomic_DNA"/>
</dbReference>